<keyword evidence="3" id="KW-1185">Reference proteome</keyword>
<dbReference type="AlphaFoldDB" id="A0A370KAR8"/>
<evidence type="ECO:0000313" key="3">
    <source>
        <dbReference type="Proteomes" id="UP000254711"/>
    </source>
</evidence>
<protein>
    <submittedName>
        <fullName evidence="2">Uncharacterized protein</fullName>
    </submittedName>
</protein>
<proteinExistence type="predicted"/>
<accession>A0A370KAR8</accession>
<evidence type="ECO:0000313" key="2">
    <source>
        <dbReference type="EMBL" id="RDI99120.1"/>
    </source>
</evidence>
<dbReference type="OrthoDB" id="5959625at2"/>
<name>A0A370KAR8_9GAMM</name>
<evidence type="ECO:0000256" key="1">
    <source>
        <dbReference type="SAM" id="MobiDB-lite"/>
    </source>
</evidence>
<reference evidence="2 3" key="1">
    <citation type="submission" date="2018-07" db="EMBL/GenBank/DDBJ databases">
        <title>Dyella solisilvae sp. nov., isolated from the pine and broad-leaved mixed forest soil.</title>
        <authorList>
            <person name="Gao Z."/>
            <person name="Qiu L."/>
        </authorList>
    </citation>
    <scope>NUCLEOTIDE SEQUENCE [LARGE SCALE GENOMIC DNA]</scope>
    <source>
        <strain evidence="2 3">DHG54</strain>
    </source>
</reference>
<organism evidence="2 3">
    <name type="scientific">Dyella solisilvae</name>
    <dbReference type="NCBI Taxonomy" id="1920168"/>
    <lineage>
        <taxon>Bacteria</taxon>
        <taxon>Pseudomonadati</taxon>
        <taxon>Pseudomonadota</taxon>
        <taxon>Gammaproteobacteria</taxon>
        <taxon>Lysobacterales</taxon>
        <taxon>Rhodanobacteraceae</taxon>
        <taxon>Dyella</taxon>
    </lineage>
</organism>
<gene>
    <name evidence="2" type="ORF">DVT68_11620</name>
</gene>
<dbReference type="EMBL" id="QQSY01000002">
    <property type="protein sequence ID" value="RDI99120.1"/>
    <property type="molecule type" value="Genomic_DNA"/>
</dbReference>
<dbReference type="Proteomes" id="UP000254711">
    <property type="component" value="Unassembled WGS sequence"/>
</dbReference>
<feature type="region of interest" description="Disordered" evidence="1">
    <location>
        <begin position="29"/>
        <end position="66"/>
    </location>
</feature>
<dbReference type="RefSeq" id="WP_114825205.1">
    <property type="nucleotide sequence ID" value="NZ_QQSY01000002.1"/>
</dbReference>
<sequence length="66" mass="7124">MAFPIGKILMAYRPLYLRGLLMDGQYRLPAASPVPTPETGKRAAPSKEVVAERAPGMTKPLRGALT</sequence>
<comment type="caution">
    <text evidence="2">The sequence shown here is derived from an EMBL/GenBank/DDBJ whole genome shotgun (WGS) entry which is preliminary data.</text>
</comment>